<comment type="caution">
    <text evidence="2">The sequence shown here is derived from an EMBL/GenBank/DDBJ whole genome shotgun (WGS) entry which is preliminary data.</text>
</comment>
<proteinExistence type="predicted"/>
<dbReference type="Proteomes" id="UP000245119">
    <property type="component" value="Linkage Group LG11"/>
</dbReference>
<evidence type="ECO:0000313" key="2">
    <source>
        <dbReference type="EMBL" id="PVD22558.1"/>
    </source>
</evidence>
<gene>
    <name evidence="2" type="ORF">C0Q70_18374</name>
</gene>
<dbReference type="OrthoDB" id="6273859at2759"/>
<feature type="region of interest" description="Disordered" evidence="1">
    <location>
        <begin position="1"/>
        <end position="21"/>
    </location>
</feature>
<dbReference type="Gene3D" id="2.20.100.10">
    <property type="entry name" value="Thrombospondin type-1 (TSP1) repeat"/>
    <property type="match status" value="1"/>
</dbReference>
<dbReference type="SMART" id="SM00209">
    <property type="entry name" value="TSP1"/>
    <property type="match status" value="1"/>
</dbReference>
<evidence type="ECO:0000256" key="1">
    <source>
        <dbReference type="SAM" id="MobiDB-lite"/>
    </source>
</evidence>
<feature type="compositionally biased region" description="Low complexity" evidence="1">
    <location>
        <begin position="1"/>
        <end position="13"/>
    </location>
</feature>
<dbReference type="PROSITE" id="PS50092">
    <property type="entry name" value="TSP1"/>
    <property type="match status" value="1"/>
</dbReference>
<dbReference type="SUPFAM" id="SSF82895">
    <property type="entry name" value="TSP-1 type 1 repeat"/>
    <property type="match status" value="1"/>
</dbReference>
<evidence type="ECO:0000313" key="3">
    <source>
        <dbReference type="Proteomes" id="UP000245119"/>
    </source>
</evidence>
<dbReference type="InterPro" id="IPR000884">
    <property type="entry name" value="TSP1_rpt"/>
</dbReference>
<organism evidence="2 3">
    <name type="scientific">Pomacea canaliculata</name>
    <name type="common">Golden apple snail</name>
    <dbReference type="NCBI Taxonomy" id="400727"/>
    <lineage>
        <taxon>Eukaryota</taxon>
        <taxon>Metazoa</taxon>
        <taxon>Spiralia</taxon>
        <taxon>Lophotrochozoa</taxon>
        <taxon>Mollusca</taxon>
        <taxon>Gastropoda</taxon>
        <taxon>Caenogastropoda</taxon>
        <taxon>Architaenioglossa</taxon>
        <taxon>Ampullarioidea</taxon>
        <taxon>Ampullariidae</taxon>
        <taxon>Pomacea</taxon>
    </lineage>
</organism>
<name>A0A2T7NN17_POMCA</name>
<dbReference type="InterPro" id="IPR036383">
    <property type="entry name" value="TSP1_rpt_sf"/>
</dbReference>
<sequence>MTSSSPAVVTGVPTPAPRVWPTPPPAGCSNCGTADGTVNGGWSSWSTLREGECSATCGGGIRVRTSTRSCSNPYPTYCGVTCPGSATRNEQVACNTHCCPGVVSGTGSHNYPE</sequence>
<protein>
    <submittedName>
        <fullName evidence="2">Uncharacterized protein</fullName>
    </submittedName>
</protein>
<keyword evidence="3" id="KW-1185">Reference proteome</keyword>
<accession>A0A2T7NN17</accession>
<dbReference type="Pfam" id="PF00090">
    <property type="entry name" value="TSP_1"/>
    <property type="match status" value="1"/>
</dbReference>
<dbReference type="EMBL" id="PZQS01000011">
    <property type="protein sequence ID" value="PVD22558.1"/>
    <property type="molecule type" value="Genomic_DNA"/>
</dbReference>
<dbReference type="AlphaFoldDB" id="A0A2T7NN17"/>
<reference evidence="2 3" key="1">
    <citation type="submission" date="2018-04" db="EMBL/GenBank/DDBJ databases">
        <title>The genome of golden apple snail Pomacea canaliculata provides insight into stress tolerance and invasive adaptation.</title>
        <authorList>
            <person name="Liu C."/>
            <person name="Liu B."/>
            <person name="Ren Y."/>
            <person name="Zhang Y."/>
            <person name="Wang H."/>
            <person name="Li S."/>
            <person name="Jiang F."/>
            <person name="Yin L."/>
            <person name="Zhang G."/>
            <person name="Qian W."/>
            <person name="Fan W."/>
        </authorList>
    </citation>
    <scope>NUCLEOTIDE SEQUENCE [LARGE SCALE GENOMIC DNA]</scope>
    <source>
        <strain evidence="2">SZHN2017</strain>
        <tissue evidence="2">Muscle</tissue>
    </source>
</reference>